<protein>
    <recommendedName>
        <fullName evidence="3">DUF3906 family protein</fullName>
    </recommendedName>
</protein>
<organism evidence="1 2">
    <name type="scientific">Pontibacillus salicampi</name>
    <dbReference type="NCBI Taxonomy" id="1449801"/>
    <lineage>
        <taxon>Bacteria</taxon>
        <taxon>Bacillati</taxon>
        <taxon>Bacillota</taxon>
        <taxon>Bacilli</taxon>
        <taxon>Bacillales</taxon>
        <taxon>Bacillaceae</taxon>
        <taxon>Pontibacillus</taxon>
    </lineage>
</organism>
<keyword evidence="2" id="KW-1185">Reference proteome</keyword>
<dbReference type="EMBL" id="JBHLTP010000004">
    <property type="protein sequence ID" value="MFC0523302.1"/>
    <property type="molecule type" value="Genomic_DNA"/>
</dbReference>
<sequence length="66" mass="7476">MEEFDVQFILTNGEVGSVMSGHSVREVNDKLCKKLSSEDPTLQLDENTTVVKSHIQYFHIHEGKEA</sequence>
<reference evidence="1 2" key="1">
    <citation type="submission" date="2024-09" db="EMBL/GenBank/DDBJ databases">
        <authorList>
            <person name="Sun Q."/>
            <person name="Mori K."/>
        </authorList>
    </citation>
    <scope>NUCLEOTIDE SEQUENCE [LARGE SCALE GENOMIC DNA]</scope>
    <source>
        <strain evidence="1 2">NCAIM B.02529</strain>
    </source>
</reference>
<gene>
    <name evidence="1" type="ORF">ACFFGV_06865</name>
</gene>
<dbReference type="RefSeq" id="WP_377345935.1">
    <property type="nucleotide sequence ID" value="NZ_JBHLTP010000004.1"/>
</dbReference>
<evidence type="ECO:0000313" key="1">
    <source>
        <dbReference type="EMBL" id="MFC0523302.1"/>
    </source>
</evidence>
<accession>A0ABV6LLM1</accession>
<name>A0ABV6LLM1_9BACI</name>
<evidence type="ECO:0000313" key="2">
    <source>
        <dbReference type="Proteomes" id="UP001589836"/>
    </source>
</evidence>
<proteinExistence type="predicted"/>
<evidence type="ECO:0008006" key="3">
    <source>
        <dbReference type="Google" id="ProtNLM"/>
    </source>
</evidence>
<dbReference type="Proteomes" id="UP001589836">
    <property type="component" value="Unassembled WGS sequence"/>
</dbReference>
<comment type="caution">
    <text evidence="1">The sequence shown here is derived from an EMBL/GenBank/DDBJ whole genome shotgun (WGS) entry which is preliminary data.</text>
</comment>